<dbReference type="SMART" id="SM00066">
    <property type="entry name" value="GAL4"/>
    <property type="match status" value="1"/>
</dbReference>
<evidence type="ECO:0000256" key="7">
    <source>
        <dbReference type="ARBA" id="ARBA00023242"/>
    </source>
</evidence>
<dbReference type="GO" id="GO:0008270">
    <property type="term" value="F:zinc ion binding"/>
    <property type="evidence" value="ECO:0007669"/>
    <property type="project" value="InterPro"/>
</dbReference>
<name>A0A8H5KW68_9HYPO</name>
<dbReference type="CDD" id="cd14723">
    <property type="entry name" value="ZIP_Ppr1"/>
    <property type="match status" value="1"/>
</dbReference>
<keyword evidence="3" id="KW-0862">Zinc</keyword>
<keyword evidence="4" id="KW-0805">Transcription regulation</keyword>
<evidence type="ECO:0000256" key="2">
    <source>
        <dbReference type="ARBA" id="ARBA00022723"/>
    </source>
</evidence>
<evidence type="ECO:0000259" key="9">
    <source>
        <dbReference type="PROSITE" id="PS50048"/>
    </source>
</evidence>
<dbReference type="PANTHER" id="PTHR47782:SF12">
    <property type="entry name" value="ZN(II)2CYS6 TRANSCRIPTION FACTOR (EUROFUNG)"/>
    <property type="match status" value="1"/>
</dbReference>
<dbReference type="GO" id="GO:0006351">
    <property type="term" value="P:DNA-templated transcription"/>
    <property type="evidence" value="ECO:0007669"/>
    <property type="project" value="InterPro"/>
</dbReference>
<protein>
    <submittedName>
        <fullName evidence="10">Positive transcriptional regulator for purine utilization</fullName>
    </submittedName>
</protein>
<accession>A0A8H5KW68</accession>
<evidence type="ECO:0000256" key="1">
    <source>
        <dbReference type="ARBA" id="ARBA00004123"/>
    </source>
</evidence>
<evidence type="ECO:0000256" key="3">
    <source>
        <dbReference type="ARBA" id="ARBA00022833"/>
    </source>
</evidence>
<dbReference type="InterPro" id="IPR007219">
    <property type="entry name" value="XnlR_reg_dom"/>
</dbReference>
<dbReference type="InterPro" id="IPR036864">
    <property type="entry name" value="Zn2-C6_fun-type_DNA-bd_sf"/>
</dbReference>
<dbReference type="Pfam" id="PF00172">
    <property type="entry name" value="Zn_clus"/>
    <property type="match status" value="1"/>
</dbReference>
<keyword evidence="11" id="KW-1185">Reference proteome</keyword>
<dbReference type="PROSITE" id="PS00463">
    <property type="entry name" value="ZN2_CY6_FUNGAL_1"/>
    <property type="match status" value="1"/>
</dbReference>
<gene>
    <name evidence="10" type="ORF">FPANT_9294</name>
</gene>
<dbReference type="PANTHER" id="PTHR47782">
    <property type="entry name" value="ZN(II)2CYS6 TRANSCRIPTION FACTOR (EUROFUNG)-RELATED"/>
    <property type="match status" value="1"/>
</dbReference>
<dbReference type="SUPFAM" id="SSF57701">
    <property type="entry name" value="Zn2/Cys6 DNA-binding domain"/>
    <property type="match status" value="1"/>
</dbReference>
<evidence type="ECO:0000256" key="8">
    <source>
        <dbReference type="SAM" id="MobiDB-lite"/>
    </source>
</evidence>
<evidence type="ECO:0000313" key="10">
    <source>
        <dbReference type="EMBL" id="KAF5580558.1"/>
    </source>
</evidence>
<feature type="domain" description="Zn(2)-C6 fungal-type" evidence="9">
    <location>
        <begin position="20"/>
        <end position="50"/>
    </location>
</feature>
<evidence type="ECO:0000256" key="4">
    <source>
        <dbReference type="ARBA" id="ARBA00023015"/>
    </source>
</evidence>
<dbReference type="InterPro" id="IPR052202">
    <property type="entry name" value="Yeast_MetPath_Reg"/>
</dbReference>
<dbReference type="InterPro" id="IPR001138">
    <property type="entry name" value="Zn2Cys6_DnaBD"/>
</dbReference>
<dbReference type="PROSITE" id="PS50048">
    <property type="entry name" value="ZN2_CY6_FUNGAL_2"/>
    <property type="match status" value="1"/>
</dbReference>
<dbReference type="AlphaFoldDB" id="A0A8H5KW68"/>
<dbReference type="Proteomes" id="UP000544095">
    <property type="component" value="Unassembled WGS sequence"/>
</dbReference>
<dbReference type="Gene3D" id="4.10.240.10">
    <property type="entry name" value="Zn(2)-C6 fungal-type DNA-binding domain"/>
    <property type="match status" value="1"/>
</dbReference>
<evidence type="ECO:0000256" key="5">
    <source>
        <dbReference type="ARBA" id="ARBA00023125"/>
    </source>
</evidence>
<dbReference type="GO" id="GO:0043565">
    <property type="term" value="F:sequence-specific DNA binding"/>
    <property type="evidence" value="ECO:0007669"/>
    <property type="project" value="TreeGrafter"/>
</dbReference>
<proteinExistence type="predicted"/>
<comment type="subcellular location">
    <subcellularLocation>
        <location evidence="1">Nucleus</location>
    </subcellularLocation>
</comment>
<dbReference type="GO" id="GO:0000981">
    <property type="term" value="F:DNA-binding transcription factor activity, RNA polymerase II-specific"/>
    <property type="evidence" value="ECO:0007669"/>
    <property type="project" value="InterPro"/>
</dbReference>
<dbReference type="CDD" id="cd00067">
    <property type="entry name" value="GAL4"/>
    <property type="match status" value="1"/>
</dbReference>
<sequence length="483" mass="54243">MTDAPSNRKRSSVRRANVTACQRCKSRKQRCDQNIPACSSCARARVPCVSVDVDGQSVPRSYIKNLEDRVAELELALRNQGAETESVVSRASQDALNSTPEAQSSNDLNLLRLLVPRPNDVQHPQDSAYHALLDTITVPDTIKFPPKHTAIQLTATYFEHSNFFSPVLDQISFDNTITILYQDQTSPGQGTSVQRFQLCMVLAIAIRLLNRTDSSVPTTASDSFFASAIGILTERPQASWSGDLDHLQNLLLIVQYTIFASNLSAAWHFTGLATRLAIDLDLLNETRLSVVDDAHENEAEVNKRRRVFWSTYILETNLCVIFNRPRSIPDEAIFTALPSTGGPESSSPLANHCILFRQLEYEIFHTLNYKTPANGSFFDYKTWKMGMKDRLVEWHANVPALNPISKLAPQNFFDGALYMTLVSLLSPSRHFPRLSEDELRDLAQYASTSIELLQRGFQRRKVEVLLANDAQSVPIWCSFNPLH</sequence>
<dbReference type="Pfam" id="PF04082">
    <property type="entry name" value="Fungal_trans"/>
    <property type="match status" value="1"/>
</dbReference>
<organism evidence="10 11">
    <name type="scientific">Fusarium pseudoanthophilum</name>
    <dbReference type="NCBI Taxonomy" id="48495"/>
    <lineage>
        <taxon>Eukaryota</taxon>
        <taxon>Fungi</taxon>
        <taxon>Dikarya</taxon>
        <taxon>Ascomycota</taxon>
        <taxon>Pezizomycotina</taxon>
        <taxon>Sordariomycetes</taxon>
        <taxon>Hypocreomycetidae</taxon>
        <taxon>Hypocreales</taxon>
        <taxon>Nectriaceae</taxon>
        <taxon>Fusarium</taxon>
        <taxon>Fusarium fujikuroi species complex</taxon>
    </lineage>
</organism>
<keyword evidence="7" id="KW-0539">Nucleus</keyword>
<dbReference type="GO" id="GO:0045944">
    <property type="term" value="P:positive regulation of transcription by RNA polymerase II"/>
    <property type="evidence" value="ECO:0007669"/>
    <property type="project" value="TreeGrafter"/>
</dbReference>
<dbReference type="GO" id="GO:0005634">
    <property type="term" value="C:nucleus"/>
    <property type="evidence" value="ECO:0007669"/>
    <property type="project" value="UniProtKB-SubCell"/>
</dbReference>
<keyword evidence="2" id="KW-0479">Metal-binding</keyword>
<reference evidence="10 11" key="1">
    <citation type="submission" date="2020-05" db="EMBL/GenBank/DDBJ databases">
        <title>Identification and distribution of gene clusters putatively required for synthesis of sphingolipid metabolism inhibitors in phylogenetically diverse species of the filamentous fungus Fusarium.</title>
        <authorList>
            <person name="Kim H.-S."/>
            <person name="Busman M."/>
            <person name="Brown D.W."/>
            <person name="Divon H."/>
            <person name="Uhlig S."/>
            <person name="Proctor R.H."/>
        </authorList>
    </citation>
    <scope>NUCLEOTIDE SEQUENCE [LARGE SCALE GENOMIC DNA]</scope>
    <source>
        <strain evidence="10 11">NRRL 25211</strain>
    </source>
</reference>
<comment type="caution">
    <text evidence="10">The sequence shown here is derived from an EMBL/GenBank/DDBJ whole genome shotgun (WGS) entry which is preliminary data.</text>
</comment>
<dbReference type="EMBL" id="JAAOAR010000494">
    <property type="protein sequence ID" value="KAF5580558.1"/>
    <property type="molecule type" value="Genomic_DNA"/>
</dbReference>
<feature type="region of interest" description="Disordered" evidence="8">
    <location>
        <begin position="83"/>
        <end position="103"/>
    </location>
</feature>
<dbReference type="SMART" id="SM00906">
    <property type="entry name" value="Fungal_trans"/>
    <property type="match status" value="1"/>
</dbReference>
<dbReference type="CDD" id="cd12148">
    <property type="entry name" value="fungal_TF_MHR"/>
    <property type="match status" value="1"/>
</dbReference>
<evidence type="ECO:0000256" key="6">
    <source>
        <dbReference type="ARBA" id="ARBA00023163"/>
    </source>
</evidence>
<keyword evidence="5" id="KW-0238">DNA-binding</keyword>
<keyword evidence="6" id="KW-0804">Transcription</keyword>
<evidence type="ECO:0000313" key="11">
    <source>
        <dbReference type="Proteomes" id="UP000544095"/>
    </source>
</evidence>